<comment type="function">
    <text evidence="10">Involved in the biosynthesis of p-aminobenzoate (PABA), a precursor of tetrahydrofolate. Converts 4-amino-4-deoxychorismate into 4-aminobenzoate (PABA) and pyruvate.</text>
</comment>
<evidence type="ECO:0000256" key="12">
    <source>
        <dbReference type="NCBIfam" id="TIGR03461"/>
    </source>
</evidence>
<reference evidence="15" key="2">
    <citation type="submission" date="2020-09" db="EMBL/GenBank/DDBJ databases">
        <authorList>
            <person name="Sun Q."/>
            <person name="Kim S."/>
        </authorList>
    </citation>
    <scope>NUCLEOTIDE SEQUENCE</scope>
    <source>
        <strain evidence="15">KCTC 42731</strain>
    </source>
</reference>
<evidence type="ECO:0000256" key="14">
    <source>
        <dbReference type="RuleBase" id="RU004516"/>
    </source>
</evidence>
<evidence type="ECO:0000256" key="7">
    <source>
        <dbReference type="ARBA" id="ARBA00035633"/>
    </source>
</evidence>
<dbReference type="NCBIfam" id="NF004761">
    <property type="entry name" value="PRK06092.1"/>
    <property type="match status" value="1"/>
</dbReference>
<evidence type="ECO:0000256" key="5">
    <source>
        <dbReference type="ARBA" id="ARBA00022909"/>
    </source>
</evidence>
<proteinExistence type="inferred from homology"/>
<dbReference type="Gene3D" id="3.20.10.10">
    <property type="entry name" value="D-amino Acid Aminotransferase, subunit A, domain 2"/>
    <property type="match status" value="1"/>
</dbReference>
<keyword evidence="6 15" id="KW-0456">Lyase</keyword>
<evidence type="ECO:0000256" key="9">
    <source>
        <dbReference type="ARBA" id="ARBA00049529"/>
    </source>
</evidence>
<comment type="catalytic activity">
    <reaction evidence="9">
        <text>4-amino-4-deoxychorismate = 4-aminobenzoate + pyruvate + H(+)</text>
        <dbReference type="Rhea" id="RHEA:16201"/>
        <dbReference type="ChEBI" id="CHEBI:15361"/>
        <dbReference type="ChEBI" id="CHEBI:15378"/>
        <dbReference type="ChEBI" id="CHEBI:17836"/>
        <dbReference type="ChEBI" id="CHEBI:58406"/>
        <dbReference type="EC" id="4.1.3.38"/>
    </reaction>
</comment>
<evidence type="ECO:0000256" key="3">
    <source>
        <dbReference type="ARBA" id="ARBA00011738"/>
    </source>
</evidence>
<evidence type="ECO:0000256" key="13">
    <source>
        <dbReference type="RuleBase" id="RU004106"/>
    </source>
</evidence>
<dbReference type="InterPro" id="IPR050571">
    <property type="entry name" value="Class-IV_PLP-Dep_Aminotrnsfr"/>
</dbReference>
<dbReference type="InterPro" id="IPR017824">
    <property type="entry name" value="Aminodeoxychorismate_lyase_IV"/>
</dbReference>
<reference evidence="15" key="1">
    <citation type="journal article" date="2014" name="Int. J. Syst. Evol. Microbiol.">
        <title>Complete genome sequence of Corynebacterium casei LMG S-19264T (=DSM 44701T), isolated from a smear-ripened cheese.</title>
        <authorList>
            <consortium name="US DOE Joint Genome Institute (JGI-PGF)"/>
            <person name="Walter F."/>
            <person name="Albersmeier A."/>
            <person name="Kalinowski J."/>
            <person name="Ruckert C."/>
        </authorList>
    </citation>
    <scope>NUCLEOTIDE SEQUENCE</scope>
    <source>
        <strain evidence="15">KCTC 42731</strain>
    </source>
</reference>
<dbReference type="SUPFAM" id="SSF56752">
    <property type="entry name" value="D-aminoacid aminotransferase-like PLP-dependent enzymes"/>
    <property type="match status" value="1"/>
</dbReference>
<dbReference type="FunFam" id="3.20.10.10:FF:000002">
    <property type="entry name" value="D-alanine aminotransferase"/>
    <property type="match status" value="1"/>
</dbReference>
<dbReference type="GO" id="GO:0008153">
    <property type="term" value="P:4-aminobenzoate biosynthetic process"/>
    <property type="evidence" value="ECO:0007669"/>
    <property type="project" value="UniProtKB-UniRule"/>
</dbReference>
<dbReference type="PANTHER" id="PTHR42743:SF2">
    <property type="entry name" value="AMINODEOXYCHORISMATE LYASE"/>
    <property type="match status" value="1"/>
</dbReference>
<organism evidence="15 16">
    <name type="scientific">Thalassotalea marina</name>
    <dbReference type="NCBI Taxonomy" id="1673741"/>
    <lineage>
        <taxon>Bacteria</taxon>
        <taxon>Pseudomonadati</taxon>
        <taxon>Pseudomonadota</taxon>
        <taxon>Gammaproteobacteria</taxon>
        <taxon>Alteromonadales</taxon>
        <taxon>Colwelliaceae</taxon>
        <taxon>Thalassotalea</taxon>
    </lineage>
</organism>
<sequence>MIECWINGSESTTLSVFDRGLSYGDGLFTTALIVAGKIQYLEQHIERLITGCQQLGIVLNDVEKLIQQIEQIALRYELNVLKVVITAGVGGRGYSRNGAGKPTVVISVFPYPEHYQEWQNKGVVLAKAETKLGIQPLLAGIKHLNRLEQVLVRKELDNIEADDVLVCDINNKIIETSCANVFWLSKGIIYTPKLDQAGVAGIMRDKLLKLLPEVNLVTMDAKVLEEAEEIWLCNSLMGIVPVKNFVGRPLNMEQAKALQRLINQ</sequence>
<comment type="subunit">
    <text evidence="3">Homodimer.</text>
</comment>
<evidence type="ECO:0000256" key="11">
    <source>
        <dbReference type="ARBA" id="ARBA00069174"/>
    </source>
</evidence>
<comment type="similarity">
    <text evidence="2 13">Belongs to the class-IV pyridoxal-phosphate-dependent aminotransferase family.</text>
</comment>
<dbReference type="AlphaFoldDB" id="A0A919EL70"/>
<dbReference type="CDD" id="cd01559">
    <property type="entry name" value="ADCL_like"/>
    <property type="match status" value="1"/>
</dbReference>
<dbReference type="InterPro" id="IPR018300">
    <property type="entry name" value="Aminotrans_IV_CS"/>
</dbReference>
<accession>A0A919EL70</accession>
<name>A0A919EL70_9GAMM</name>
<dbReference type="Proteomes" id="UP000623842">
    <property type="component" value="Unassembled WGS sequence"/>
</dbReference>
<dbReference type="InterPro" id="IPR036038">
    <property type="entry name" value="Aminotransferase-like"/>
</dbReference>
<comment type="caution">
    <text evidence="15">The sequence shown here is derived from an EMBL/GenBank/DDBJ whole genome shotgun (WGS) entry which is preliminary data.</text>
</comment>
<evidence type="ECO:0000256" key="8">
    <source>
        <dbReference type="ARBA" id="ARBA00035676"/>
    </source>
</evidence>
<keyword evidence="5" id="KW-0289">Folate biosynthesis</keyword>
<dbReference type="Gene3D" id="3.30.470.10">
    <property type="match status" value="1"/>
</dbReference>
<evidence type="ECO:0000313" key="15">
    <source>
        <dbReference type="EMBL" id="GHF93154.1"/>
    </source>
</evidence>
<dbReference type="PANTHER" id="PTHR42743">
    <property type="entry name" value="AMINO-ACID AMINOTRANSFERASE"/>
    <property type="match status" value="1"/>
</dbReference>
<dbReference type="InterPro" id="IPR043132">
    <property type="entry name" value="BCAT-like_C"/>
</dbReference>
<dbReference type="NCBIfam" id="TIGR03461">
    <property type="entry name" value="pabC_Proteo"/>
    <property type="match status" value="1"/>
</dbReference>
<evidence type="ECO:0000256" key="6">
    <source>
        <dbReference type="ARBA" id="ARBA00023239"/>
    </source>
</evidence>
<evidence type="ECO:0000256" key="10">
    <source>
        <dbReference type="ARBA" id="ARBA00054027"/>
    </source>
</evidence>
<evidence type="ECO:0000256" key="1">
    <source>
        <dbReference type="ARBA" id="ARBA00001933"/>
    </source>
</evidence>
<gene>
    <name evidence="15" type="ORF">GCM10017161_21760</name>
</gene>
<dbReference type="RefSeq" id="WP_189770309.1">
    <property type="nucleotide sequence ID" value="NZ_BNCK01000004.1"/>
</dbReference>
<dbReference type="PROSITE" id="PS00770">
    <property type="entry name" value="AA_TRANSFER_CLASS_4"/>
    <property type="match status" value="1"/>
</dbReference>
<dbReference type="InterPro" id="IPR043131">
    <property type="entry name" value="BCAT-like_N"/>
</dbReference>
<dbReference type="GO" id="GO:0030170">
    <property type="term" value="F:pyridoxal phosphate binding"/>
    <property type="evidence" value="ECO:0007669"/>
    <property type="project" value="InterPro"/>
</dbReference>
<dbReference type="GO" id="GO:0008696">
    <property type="term" value="F:4-amino-4-deoxychorismate lyase activity"/>
    <property type="evidence" value="ECO:0007669"/>
    <property type="project" value="UniProtKB-UniRule"/>
</dbReference>
<dbReference type="EC" id="4.1.3.38" evidence="8 12"/>
<dbReference type="Pfam" id="PF01063">
    <property type="entry name" value="Aminotran_4"/>
    <property type="match status" value="1"/>
</dbReference>
<evidence type="ECO:0000256" key="4">
    <source>
        <dbReference type="ARBA" id="ARBA00022898"/>
    </source>
</evidence>
<dbReference type="EMBL" id="BNCK01000004">
    <property type="protein sequence ID" value="GHF93154.1"/>
    <property type="molecule type" value="Genomic_DNA"/>
</dbReference>
<comment type="pathway">
    <text evidence="7">Cofactor biosynthesis; tetrahydrofolate biosynthesis; 4-aminobenzoate from chorismate: step 2/2.</text>
</comment>
<keyword evidence="16" id="KW-1185">Reference proteome</keyword>
<dbReference type="GO" id="GO:0046656">
    <property type="term" value="P:folic acid biosynthetic process"/>
    <property type="evidence" value="ECO:0007669"/>
    <property type="project" value="UniProtKB-KW"/>
</dbReference>
<protein>
    <recommendedName>
        <fullName evidence="11 12">Aminodeoxychorismate lyase</fullName>
        <ecNumber evidence="8 12">4.1.3.38</ecNumber>
    </recommendedName>
</protein>
<dbReference type="GO" id="GO:0005829">
    <property type="term" value="C:cytosol"/>
    <property type="evidence" value="ECO:0007669"/>
    <property type="project" value="TreeGrafter"/>
</dbReference>
<evidence type="ECO:0000256" key="2">
    <source>
        <dbReference type="ARBA" id="ARBA00009320"/>
    </source>
</evidence>
<comment type="cofactor">
    <cofactor evidence="1 14">
        <name>pyridoxal 5'-phosphate</name>
        <dbReference type="ChEBI" id="CHEBI:597326"/>
    </cofactor>
</comment>
<keyword evidence="4 14" id="KW-0663">Pyridoxal phosphate</keyword>
<dbReference type="InterPro" id="IPR001544">
    <property type="entry name" value="Aminotrans_IV"/>
</dbReference>
<evidence type="ECO:0000313" key="16">
    <source>
        <dbReference type="Proteomes" id="UP000623842"/>
    </source>
</evidence>